<keyword evidence="3" id="KW-0808">Transferase</keyword>
<evidence type="ECO:0000256" key="1">
    <source>
        <dbReference type="SAM" id="MobiDB-lite"/>
    </source>
</evidence>
<dbReference type="HOGENOM" id="CLU_033536_4_1_0"/>
<dbReference type="OrthoDB" id="9810303at2"/>
<dbReference type="AlphaFoldDB" id="D7CSC3"/>
<dbReference type="RefSeq" id="WP_013177035.1">
    <property type="nucleotide sequence ID" value="NC_014221.1"/>
</dbReference>
<dbReference type="PANTHER" id="PTHR48090:SF7">
    <property type="entry name" value="RFBJ PROTEIN"/>
    <property type="match status" value="1"/>
</dbReference>
<name>D7CSC3_TRURR</name>
<dbReference type="GO" id="GO:0016740">
    <property type="term" value="F:transferase activity"/>
    <property type="evidence" value="ECO:0007669"/>
    <property type="project" value="UniProtKB-KW"/>
</dbReference>
<accession>D7CSC3</accession>
<dbReference type="Gene3D" id="3.90.550.10">
    <property type="entry name" value="Spore Coat Polysaccharide Biosynthesis Protein SpsA, Chain A"/>
    <property type="match status" value="1"/>
</dbReference>
<feature type="region of interest" description="Disordered" evidence="1">
    <location>
        <begin position="263"/>
        <end position="287"/>
    </location>
</feature>
<dbReference type="SUPFAM" id="SSF53448">
    <property type="entry name" value="Nucleotide-diphospho-sugar transferases"/>
    <property type="match status" value="1"/>
</dbReference>
<dbReference type="Proteomes" id="UP000000379">
    <property type="component" value="Chromosome"/>
</dbReference>
<feature type="domain" description="Glycosyltransferase 2-like" evidence="2">
    <location>
        <begin position="15"/>
        <end position="171"/>
    </location>
</feature>
<dbReference type="InterPro" id="IPR029044">
    <property type="entry name" value="Nucleotide-diphossugar_trans"/>
</dbReference>
<dbReference type="KEGG" id="tra:Trad_0518"/>
<dbReference type="EMBL" id="CP002049">
    <property type="protein sequence ID" value="ADI13655.1"/>
    <property type="molecule type" value="Genomic_DNA"/>
</dbReference>
<evidence type="ECO:0000259" key="2">
    <source>
        <dbReference type="Pfam" id="PF00535"/>
    </source>
</evidence>
<evidence type="ECO:0000313" key="4">
    <source>
        <dbReference type="Proteomes" id="UP000000379"/>
    </source>
</evidence>
<dbReference type="CAZy" id="GT2">
    <property type="family name" value="Glycosyltransferase Family 2"/>
</dbReference>
<dbReference type="CDD" id="cd04179">
    <property type="entry name" value="DPM_DPG-synthase_like"/>
    <property type="match status" value="1"/>
</dbReference>
<reference evidence="3 4" key="2">
    <citation type="journal article" date="2011" name="Stand. Genomic Sci.">
        <title>Complete genome sequence of Truepera radiovictrix type strain (RQ-24).</title>
        <authorList>
            <person name="Ivanova N."/>
            <person name="Rohde C."/>
            <person name="Munk C."/>
            <person name="Nolan M."/>
            <person name="Lucas S."/>
            <person name="Del Rio T.G."/>
            <person name="Tice H."/>
            <person name="Deshpande S."/>
            <person name="Cheng J.F."/>
            <person name="Tapia R."/>
            <person name="Han C."/>
            <person name="Goodwin L."/>
            <person name="Pitluck S."/>
            <person name="Liolios K."/>
            <person name="Mavromatis K."/>
            <person name="Mikhailova N."/>
            <person name="Pati A."/>
            <person name="Chen A."/>
            <person name="Palaniappan K."/>
            <person name="Land M."/>
            <person name="Hauser L."/>
            <person name="Chang Y.J."/>
            <person name="Jeffries C.D."/>
            <person name="Brambilla E."/>
            <person name="Rohde M."/>
            <person name="Goker M."/>
            <person name="Tindall B.J."/>
            <person name="Woyke T."/>
            <person name="Bristow J."/>
            <person name="Eisen J.A."/>
            <person name="Markowitz V."/>
            <person name="Hugenholtz P."/>
            <person name="Kyrpides N.C."/>
            <person name="Klenk H.P."/>
            <person name="Lapidus A."/>
        </authorList>
    </citation>
    <scope>NUCLEOTIDE SEQUENCE [LARGE SCALE GENOMIC DNA]</scope>
    <source>
        <strain evidence="4">DSM 17093 / CIP 108686 / LMG 22925 / RQ-24</strain>
    </source>
</reference>
<dbReference type="Pfam" id="PF00535">
    <property type="entry name" value="Glycos_transf_2"/>
    <property type="match status" value="1"/>
</dbReference>
<dbReference type="InterPro" id="IPR050256">
    <property type="entry name" value="Glycosyltransferase_2"/>
</dbReference>
<keyword evidence="4" id="KW-1185">Reference proteome</keyword>
<dbReference type="eggNOG" id="COG1215">
    <property type="taxonomic scope" value="Bacteria"/>
</dbReference>
<organism evidence="3 4">
    <name type="scientific">Truepera radiovictrix (strain DSM 17093 / CIP 108686 / LMG 22925 / RQ-24)</name>
    <dbReference type="NCBI Taxonomy" id="649638"/>
    <lineage>
        <taxon>Bacteria</taxon>
        <taxon>Thermotogati</taxon>
        <taxon>Deinococcota</taxon>
        <taxon>Deinococci</taxon>
        <taxon>Trueperales</taxon>
        <taxon>Trueperaceae</taxon>
        <taxon>Truepera</taxon>
    </lineage>
</organism>
<sequence>MNAASSSRPQRPRVSVIVPTLNEAQNLPLVLPRIPGWVDEIIVVDGRSTDDTVAVAQALAASLKPALRVVLESRRGKGAALRAGFAAAKGDILVMMDADGSTEPEEIGLFVRYLIDGADFVKGSRFMQGAGTADISPLRSLGNGVFTLMVRALFGGRFTDLCYGFAAFWADVVPLLALDGDGFEIETMLNIRALRVGCRIVELPSFEAERIHGVSNLRTFPDGFRVLRTILRERLRGKPLQRLRTDPAGATYRGRGVVLEAHPETAGANGEPRHPVEAPLVRAAKSS</sequence>
<dbReference type="PANTHER" id="PTHR48090">
    <property type="entry name" value="UNDECAPRENYL-PHOSPHATE 4-DEOXY-4-FORMAMIDO-L-ARABINOSE TRANSFERASE-RELATED"/>
    <property type="match status" value="1"/>
</dbReference>
<evidence type="ECO:0000313" key="3">
    <source>
        <dbReference type="EMBL" id="ADI13655.1"/>
    </source>
</evidence>
<protein>
    <submittedName>
        <fullName evidence="3">Glycosyl transferase family 2</fullName>
    </submittedName>
</protein>
<dbReference type="InterPro" id="IPR001173">
    <property type="entry name" value="Glyco_trans_2-like"/>
</dbReference>
<dbReference type="STRING" id="649638.Trad_0518"/>
<gene>
    <name evidence="3" type="ordered locus">Trad_0518</name>
</gene>
<reference evidence="4" key="1">
    <citation type="submission" date="2010-05" db="EMBL/GenBank/DDBJ databases">
        <title>The complete genome of Truepera radiovictris DSM 17093.</title>
        <authorList>
            <consortium name="US DOE Joint Genome Institute (JGI-PGF)"/>
            <person name="Lucas S."/>
            <person name="Copeland A."/>
            <person name="Lapidus A."/>
            <person name="Glavina del Rio T."/>
            <person name="Dalin E."/>
            <person name="Tice H."/>
            <person name="Bruce D."/>
            <person name="Goodwin L."/>
            <person name="Pitluck S."/>
            <person name="Kyrpides N."/>
            <person name="Mavromatis K."/>
            <person name="Ovchinnikova G."/>
            <person name="Munk A.C."/>
            <person name="Detter J.C."/>
            <person name="Han C."/>
            <person name="Tapia R."/>
            <person name="Land M."/>
            <person name="Hauser L."/>
            <person name="Markowitz V."/>
            <person name="Cheng J.-F."/>
            <person name="Hugenholtz P."/>
            <person name="Woyke T."/>
            <person name="Wu D."/>
            <person name="Tindall B."/>
            <person name="Pomrenke H.G."/>
            <person name="Brambilla E."/>
            <person name="Klenk H.-P."/>
            <person name="Eisen J.A."/>
        </authorList>
    </citation>
    <scope>NUCLEOTIDE SEQUENCE [LARGE SCALE GENOMIC DNA]</scope>
    <source>
        <strain evidence="4">DSM 17093 / CIP 108686 / LMG 22925 / RQ-24</strain>
    </source>
</reference>
<proteinExistence type="predicted"/>